<organism evidence="3">
    <name type="scientific">marine sediment metagenome</name>
    <dbReference type="NCBI Taxonomy" id="412755"/>
    <lineage>
        <taxon>unclassified sequences</taxon>
        <taxon>metagenomes</taxon>
        <taxon>ecological metagenomes</taxon>
    </lineage>
</organism>
<name>A0A0F9ME71_9ZZZZ</name>
<keyword evidence="2" id="KW-1133">Transmembrane helix</keyword>
<reference evidence="3" key="1">
    <citation type="journal article" date="2015" name="Nature">
        <title>Complex archaea that bridge the gap between prokaryotes and eukaryotes.</title>
        <authorList>
            <person name="Spang A."/>
            <person name="Saw J.H."/>
            <person name="Jorgensen S.L."/>
            <person name="Zaremba-Niedzwiedzka K."/>
            <person name="Martijn J."/>
            <person name="Lind A.E."/>
            <person name="van Eijk R."/>
            <person name="Schleper C."/>
            <person name="Guy L."/>
            <person name="Ettema T.J."/>
        </authorList>
    </citation>
    <scope>NUCLEOTIDE SEQUENCE</scope>
</reference>
<protein>
    <submittedName>
        <fullName evidence="3">Uncharacterized protein</fullName>
    </submittedName>
</protein>
<evidence type="ECO:0000256" key="1">
    <source>
        <dbReference type="SAM" id="MobiDB-lite"/>
    </source>
</evidence>
<evidence type="ECO:0000256" key="2">
    <source>
        <dbReference type="SAM" id="Phobius"/>
    </source>
</evidence>
<feature type="non-terminal residue" evidence="3">
    <location>
        <position position="100"/>
    </location>
</feature>
<feature type="compositionally biased region" description="Basic and acidic residues" evidence="1">
    <location>
        <begin position="7"/>
        <end position="20"/>
    </location>
</feature>
<proteinExistence type="predicted"/>
<dbReference type="AlphaFoldDB" id="A0A0F9ME71"/>
<keyword evidence="2" id="KW-0812">Transmembrane</keyword>
<evidence type="ECO:0000313" key="3">
    <source>
        <dbReference type="EMBL" id="KKN05660.1"/>
    </source>
</evidence>
<feature type="region of interest" description="Disordered" evidence="1">
    <location>
        <begin position="1"/>
        <end position="21"/>
    </location>
</feature>
<gene>
    <name evidence="3" type="ORF">LCGC14_1085190</name>
</gene>
<feature type="transmembrane region" description="Helical" evidence="2">
    <location>
        <begin position="26"/>
        <end position="48"/>
    </location>
</feature>
<comment type="caution">
    <text evidence="3">The sequence shown here is derived from an EMBL/GenBank/DDBJ whole genome shotgun (WGS) entry which is preliminary data.</text>
</comment>
<sequence length="100" mass="10997">MANRTSLQDERDGPTPEQTRRGRRTAFLLFALGFGPMILATVMFYTGWLNPAGHTNQGVLIKPTVPVADLRLETLSGEPLMKRFSAAQTDPQWLLLVAAG</sequence>
<accession>A0A0F9ME71</accession>
<keyword evidence="2" id="KW-0472">Membrane</keyword>
<dbReference type="EMBL" id="LAZR01004777">
    <property type="protein sequence ID" value="KKN05660.1"/>
    <property type="molecule type" value="Genomic_DNA"/>
</dbReference>